<name>A0A2N6UI90_9FIRM</name>
<dbReference type="RefSeq" id="WP_102197961.1">
    <property type="nucleotide sequence ID" value="NZ_PNHP01000003.1"/>
</dbReference>
<organism evidence="1 2">
    <name type="scientific">Anaerococcus hydrogenalis</name>
    <dbReference type="NCBI Taxonomy" id="33029"/>
    <lineage>
        <taxon>Bacteria</taxon>
        <taxon>Bacillati</taxon>
        <taxon>Bacillota</taxon>
        <taxon>Tissierellia</taxon>
        <taxon>Tissierellales</taxon>
        <taxon>Peptoniphilaceae</taxon>
        <taxon>Anaerococcus</taxon>
    </lineage>
</organism>
<dbReference type="AlphaFoldDB" id="A0A2N6UI90"/>
<proteinExistence type="predicted"/>
<comment type="caution">
    <text evidence="1">The sequence shown here is derived from an EMBL/GenBank/DDBJ whole genome shotgun (WGS) entry which is preliminary data.</text>
</comment>
<gene>
    <name evidence="1" type="ORF">CJ192_04800</name>
</gene>
<accession>A0A2N6UI90</accession>
<evidence type="ECO:0000313" key="2">
    <source>
        <dbReference type="Proteomes" id="UP000235658"/>
    </source>
</evidence>
<dbReference type="Proteomes" id="UP000235658">
    <property type="component" value="Unassembled WGS sequence"/>
</dbReference>
<dbReference type="InterPro" id="IPR008577">
    <property type="entry name" value="DUF859"/>
</dbReference>
<dbReference type="EMBL" id="PNHP01000003">
    <property type="protein sequence ID" value="PMC81350.1"/>
    <property type="molecule type" value="Genomic_DNA"/>
</dbReference>
<dbReference type="Pfam" id="PF05895">
    <property type="entry name" value="DUF859"/>
    <property type="match status" value="1"/>
</dbReference>
<protein>
    <submittedName>
        <fullName evidence="1">Uncharacterized protein</fullName>
    </submittedName>
</protein>
<reference evidence="1 2" key="1">
    <citation type="submission" date="2017-09" db="EMBL/GenBank/DDBJ databases">
        <title>Bacterial strain isolated from the female urinary microbiota.</title>
        <authorList>
            <person name="Thomas-White K."/>
            <person name="Kumar N."/>
            <person name="Forster S."/>
            <person name="Putonti C."/>
            <person name="Lawley T."/>
            <person name="Wolfe A.J."/>
        </authorList>
    </citation>
    <scope>NUCLEOTIDE SEQUENCE [LARGE SCALE GENOMIC DNA]</scope>
    <source>
        <strain evidence="1 2">UMB0204</strain>
    </source>
</reference>
<sequence length="618" mass="67267">MATYSKTINNGTGTIHLEIRQQSQNIANNTSTVYYRLYIQGKNGYGFWNNYHTGKTSVVINGSTVHNQTGRDFDLRGGGSQQLASGTTTVKHNEDGSKSFSFSASLWSTSATGYVSGNFSLSKIPRASSFSLQNSSGTNISSIYAGNDVKISIDKKVSYFTHSLKVSYSGNSETIINKTFSSSITWSNSNNVMTNYMQNLKSMNLTFTLETYDGSTRIGSSSKNLTLNVPSSAGPSINSVDITEANQNKINIIGASPFYQHLTDLRIKTSGAGKYGASIKSVNVSIGPYNISGQDAIIKDINLTGNQNIKITINDSRDMSASTTRTINLNPYNLPNISFFNAYRNQSNTKYASARIALTSTVIDNKNPLDVKVDVAEKDSNSWKNVYSATVGNGSFNSTISLGGGFDDYKAYDVRLSIADKFKRHQALSTIPATSQSLVIGANKPVVGIGKVPTIDKGLEIEGLFKMGDFTSYISGSDVVFKNNKANGSIKFENNLKLDGDIVPGQDKKVINVNLDEGLSGYLKLSKDAFGLVHMWADLLLQTDRPAQRWNTWAKIPEGYCPSVRMSISFATGGWSRTGLALDPNGNLFFLNQDGVKGIGKGDPIRIDYIYRNKEAAW</sequence>
<dbReference type="GeneID" id="84578497"/>
<evidence type="ECO:0000313" key="1">
    <source>
        <dbReference type="EMBL" id="PMC81350.1"/>
    </source>
</evidence>